<dbReference type="EMBL" id="AALAZB010000106">
    <property type="protein sequence ID" value="ECX7940049.1"/>
    <property type="molecule type" value="Genomic_DNA"/>
</dbReference>
<reference evidence="1" key="1">
    <citation type="submission" date="2018-07" db="EMBL/GenBank/DDBJ databases">
        <authorList>
            <consortium name="PulseNet: The National Subtyping Network for Foodborne Disease Surveillance"/>
            <person name="Tarr C.L."/>
            <person name="Trees E."/>
            <person name="Katz L.S."/>
            <person name="Carleton-Romer H.A."/>
            <person name="Stroika S."/>
            <person name="Kucerova Z."/>
            <person name="Roache K.F."/>
            <person name="Sabol A.L."/>
            <person name="Besser J."/>
            <person name="Gerner-Smidt P."/>
        </authorList>
    </citation>
    <scope>NUCLEOTIDE SEQUENCE</scope>
    <source>
        <strain evidence="1">PNUSAS021542</strain>
    </source>
</reference>
<protein>
    <recommendedName>
        <fullName evidence="2">Fimbrial protein</fullName>
    </recommendedName>
</protein>
<dbReference type="AlphaFoldDB" id="A0A622YRI7"/>
<sequence length="152" mass="16648">MLTGFIIFYTSFAFTSENINYGFSSTIIKRADISSLPEKISIFSHIKPSPMPNGKASGFTFELVCQSDCDPFYGACDTSPENANTHVSDAENVSLLFTEQRTGDQVVMPGLQVPVVCVPWPIKIKLLPFDLSRQPAGHYSGTLSLTFTPSLD</sequence>
<gene>
    <name evidence="1" type="ORF">CNP64_23700</name>
</gene>
<evidence type="ECO:0000313" key="1">
    <source>
        <dbReference type="EMBL" id="ECX7940049.1"/>
    </source>
</evidence>
<accession>A0A622YRI7</accession>
<name>A0A622YRI7_SALER</name>
<dbReference type="Gene3D" id="2.60.40.2520">
    <property type="entry name" value="CFA/I fimbrial subunit E, adhesin domain"/>
    <property type="match status" value="1"/>
</dbReference>
<dbReference type="Pfam" id="PF07434">
    <property type="entry name" value="CblD"/>
    <property type="match status" value="1"/>
</dbReference>
<dbReference type="InterPro" id="IPR043037">
    <property type="entry name" value="CfaE_adhesin"/>
</dbReference>
<dbReference type="InterPro" id="IPR010888">
    <property type="entry name" value="CblD"/>
</dbReference>
<evidence type="ECO:0008006" key="2">
    <source>
        <dbReference type="Google" id="ProtNLM"/>
    </source>
</evidence>
<proteinExistence type="predicted"/>
<comment type="caution">
    <text evidence="1">The sequence shown here is derived from an EMBL/GenBank/DDBJ whole genome shotgun (WGS) entry which is preliminary data.</text>
</comment>
<dbReference type="RefSeq" id="WP_117345497.1">
    <property type="nucleotide sequence ID" value="NZ_QUUS01000043.1"/>
</dbReference>
<organism evidence="1">
    <name type="scientific">Salmonella enterica</name>
    <name type="common">Salmonella choleraesuis</name>
    <dbReference type="NCBI Taxonomy" id="28901"/>
    <lineage>
        <taxon>Bacteria</taxon>
        <taxon>Pseudomonadati</taxon>
        <taxon>Pseudomonadota</taxon>
        <taxon>Gammaproteobacteria</taxon>
        <taxon>Enterobacterales</taxon>
        <taxon>Enterobacteriaceae</taxon>
        <taxon>Salmonella</taxon>
    </lineage>
</organism>